<evidence type="ECO:0000313" key="15">
    <source>
        <dbReference type="EMBL" id="SUN77109.1"/>
    </source>
</evidence>
<evidence type="ECO:0000256" key="1">
    <source>
        <dbReference type="ARBA" id="ARBA00004651"/>
    </source>
</evidence>
<dbReference type="AlphaFoldDB" id="A0A380L0M4"/>
<evidence type="ECO:0000256" key="11">
    <source>
        <dbReference type="ARBA" id="ARBA00023288"/>
    </source>
</evidence>
<evidence type="ECO:0000256" key="10">
    <source>
        <dbReference type="ARBA" id="ARBA00023186"/>
    </source>
</evidence>
<dbReference type="NCBIfam" id="TIGR03592">
    <property type="entry name" value="yidC_oxa1_cterm"/>
    <property type="match status" value="1"/>
</dbReference>
<dbReference type="GO" id="GO:0015031">
    <property type="term" value="P:protein transport"/>
    <property type="evidence" value="ECO:0007669"/>
    <property type="project" value="UniProtKB-KW"/>
</dbReference>
<name>A0A380L0M4_9STRE</name>
<feature type="chain" id="PRO_5038896261" description="Membrane protein insertase YidC" evidence="13">
    <location>
        <begin position="20"/>
        <end position="271"/>
    </location>
</feature>
<dbReference type="InterPro" id="IPR047196">
    <property type="entry name" value="YidC_ALB_C"/>
</dbReference>
<keyword evidence="4 12" id="KW-0812">Transmembrane</keyword>
<evidence type="ECO:0000256" key="8">
    <source>
        <dbReference type="ARBA" id="ARBA00023136"/>
    </source>
</evidence>
<feature type="domain" description="Membrane insertase YidC/Oxa/ALB C-terminal" evidence="14">
    <location>
        <begin position="55"/>
        <end position="235"/>
    </location>
</feature>
<feature type="transmembrane region" description="Helical" evidence="12">
    <location>
        <begin position="197"/>
        <end position="223"/>
    </location>
</feature>
<accession>A0A380L0M4</accession>
<evidence type="ECO:0000259" key="14">
    <source>
        <dbReference type="Pfam" id="PF02096"/>
    </source>
</evidence>
<dbReference type="PRINTS" id="PR00701">
    <property type="entry name" value="60KDINNERMP"/>
</dbReference>
<evidence type="ECO:0000256" key="4">
    <source>
        <dbReference type="ARBA" id="ARBA00022692"/>
    </source>
</evidence>
<dbReference type="InterPro" id="IPR001708">
    <property type="entry name" value="YidC/ALB3/OXA1/COX18"/>
</dbReference>
<keyword evidence="5 12" id="KW-0732">Signal</keyword>
<dbReference type="InterPro" id="IPR023060">
    <property type="entry name" value="YidC/YidC1/YidC2_Firmicutes"/>
</dbReference>
<comment type="similarity">
    <text evidence="12">Belongs to the OXA1/ALB3/YidC family. Type 2 subfamily.</text>
</comment>
<feature type="transmembrane region" description="Helical" evidence="12">
    <location>
        <begin position="165"/>
        <end position="185"/>
    </location>
</feature>
<evidence type="ECO:0000256" key="5">
    <source>
        <dbReference type="ARBA" id="ARBA00022729"/>
    </source>
</evidence>
<gene>
    <name evidence="15" type="primary">misCA</name>
    <name evidence="12" type="synonym">yidC</name>
    <name evidence="15" type="ORF">NCTC13765_01631</name>
</gene>
<dbReference type="STRING" id="1123307.GCA_000380065_01470"/>
<dbReference type="PANTHER" id="PTHR12428:SF65">
    <property type="entry name" value="CYTOCHROME C OXIDASE ASSEMBLY PROTEIN COX18, MITOCHONDRIAL"/>
    <property type="match status" value="1"/>
</dbReference>
<evidence type="ECO:0000256" key="3">
    <source>
        <dbReference type="ARBA" id="ARBA00022475"/>
    </source>
</evidence>
<comment type="function">
    <text evidence="12">Required for the insertion and/or proper folding and/or complex formation of integral membrane proteins into the membrane. Involved in integration of membrane proteins that insert both dependently and independently of the Sec translocase complex, as well as at least some lipoproteins.</text>
</comment>
<keyword evidence="7 12" id="KW-1133">Transmembrane helix</keyword>
<reference evidence="15" key="1">
    <citation type="submission" date="2018-06" db="EMBL/GenBank/DDBJ databases">
        <authorList>
            <consortium name="Pathogen Informatics"/>
            <person name="Doyle S."/>
        </authorList>
    </citation>
    <scope>NUCLEOTIDE SEQUENCE [LARGE SCALE GENOMIC DNA]</scope>
    <source>
        <strain evidence="15">NCTC13765</strain>
    </source>
</reference>
<evidence type="ECO:0000256" key="7">
    <source>
        <dbReference type="ARBA" id="ARBA00022989"/>
    </source>
</evidence>
<dbReference type="HAMAP" id="MF_01811">
    <property type="entry name" value="YidC_type2"/>
    <property type="match status" value="1"/>
</dbReference>
<dbReference type="PROSITE" id="PS51257">
    <property type="entry name" value="PROKAR_LIPOPROTEIN"/>
    <property type="match status" value="1"/>
</dbReference>
<keyword evidence="6 12" id="KW-0653">Protein transport</keyword>
<dbReference type="Pfam" id="PF02096">
    <property type="entry name" value="60KD_IMP"/>
    <property type="match status" value="1"/>
</dbReference>
<feature type="signal peptide" evidence="13">
    <location>
        <begin position="1"/>
        <end position="19"/>
    </location>
</feature>
<organism evidence="15 16">
    <name type="scientific">Streptococcus massiliensis</name>
    <dbReference type="NCBI Taxonomy" id="313439"/>
    <lineage>
        <taxon>Bacteria</taxon>
        <taxon>Bacillati</taxon>
        <taxon>Bacillota</taxon>
        <taxon>Bacilli</taxon>
        <taxon>Lactobacillales</taxon>
        <taxon>Streptococcaceae</taxon>
        <taxon>Streptococcus</taxon>
    </lineage>
</organism>
<feature type="transmembrane region" description="Helical" evidence="12">
    <location>
        <begin position="44"/>
        <end position="73"/>
    </location>
</feature>
<dbReference type="InterPro" id="IPR028055">
    <property type="entry name" value="YidC/Oxa/ALB_C"/>
</dbReference>
<protein>
    <recommendedName>
        <fullName evidence="12">Membrane protein insertase YidC</fullName>
    </recommendedName>
    <alternativeName>
        <fullName evidence="12">Foldase YidC</fullName>
    </alternativeName>
    <alternativeName>
        <fullName evidence="12">Membrane integrase YidC</fullName>
    </alternativeName>
    <alternativeName>
        <fullName evidence="12">Membrane protein YidC</fullName>
    </alternativeName>
</protein>
<sequence length="271" mass="30596">MKKKLKISSLALAGLMILAACGRSDVTAQSSDFWEKFVYGFALVIRWLSVGGSTGVGIILFTVLIRTVLLPVFQMQANSSRKMQEVQPQIKALQEKYPGKDLESRTKISEETQRIFKEAGVNQYATLIPMAIQLPVLMALYQALTRVAFLRMGHFFWLTIAEPDPYYILPILAALFTFVSMWLSNKGLPEKSGALNFMTYVMPIVIFFFALNVASGVGLYWAVSYAYQVCQTLLLSNPFKMIAEREAKLAAEKEQELKKKRALKKARKKKK</sequence>
<keyword evidence="10 12" id="KW-0143">Chaperone</keyword>
<evidence type="ECO:0000256" key="13">
    <source>
        <dbReference type="SAM" id="SignalP"/>
    </source>
</evidence>
<evidence type="ECO:0000256" key="12">
    <source>
        <dbReference type="HAMAP-Rule" id="MF_01811"/>
    </source>
</evidence>
<keyword evidence="2 12" id="KW-0813">Transport</keyword>
<comment type="subcellular location">
    <subcellularLocation>
        <location evidence="1 12">Cell membrane</location>
        <topology evidence="1 12">Multi-pass membrane protein</topology>
    </subcellularLocation>
</comment>
<keyword evidence="8 12" id="KW-0472">Membrane</keyword>
<keyword evidence="11 12" id="KW-0449">Lipoprotein</keyword>
<dbReference type="EMBL" id="UHFR01000005">
    <property type="protein sequence ID" value="SUN77109.1"/>
    <property type="molecule type" value="Genomic_DNA"/>
</dbReference>
<feature type="transmembrane region" description="Helical" evidence="12">
    <location>
        <begin position="124"/>
        <end position="145"/>
    </location>
</feature>
<evidence type="ECO:0000256" key="6">
    <source>
        <dbReference type="ARBA" id="ARBA00022927"/>
    </source>
</evidence>
<keyword evidence="3 12" id="KW-1003">Cell membrane</keyword>
<evidence type="ECO:0000256" key="9">
    <source>
        <dbReference type="ARBA" id="ARBA00023139"/>
    </source>
</evidence>
<proteinExistence type="inferred from homology"/>
<dbReference type="PANTHER" id="PTHR12428">
    <property type="entry name" value="OXA1"/>
    <property type="match status" value="1"/>
</dbReference>
<dbReference type="GO" id="GO:0032977">
    <property type="term" value="F:membrane insertase activity"/>
    <property type="evidence" value="ECO:0007669"/>
    <property type="project" value="InterPro"/>
</dbReference>
<dbReference type="GO" id="GO:0051205">
    <property type="term" value="P:protein insertion into membrane"/>
    <property type="evidence" value="ECO:0007669"/>
    <property type="project" value="TreeGrafter"/>
</dbReference>
<evidence type="ECO:0000256" key="2">
    <source>
        <dbReference type="ARBA" id="ARBA00022448"/>
    </source>
</evidence>
<dbReference type="RefSeq" id="WP_018372179.1">
    <property type="nucleotide sequence ID" value="NZ_UHFR01000005.1"/>
</dbReference>
<dbReference type="Proteomes" id="UP000254634">
    <property type="component" value="Unassembled WGS sequence"/>
</dbReference>
<dbReference type="CDD" id="cd20070">
    <property type="entry name" value="5TM_YidC_Alb3"/>
    <property type="match status" value="1"/>
</dbReference>
<evidence type="ECO:0000313" key="16">
    <source>
        <dbReference type="Proteomes" id="UP000254634"/>
    </source>
</evidence>
<dbReference type="GO" id="GO:0005886">
    <property type="term" value="C:plasma membrane"/>
    <property type="evidence" value="ECO:0007669"/>
    <property type="project" value="UniProtKB-SubCell"/>
</dbReference>
<keyword evidence="9" id="KW-0564">Palmitate</keyword>
<keyword evidence="16" id="KW-1185">Reference proteome</keyword>
<dbReference type="OrthoDB" id="9780552at2"/>